<feature type="compositionally biased region" description="Pro residues" evidence="1">
    <location>
        <begin position="9"/>
        <end position="25"/>
    </location>
</feature>
<reference evidence="2 3" key="1">
    <citation type="submission" date="2024-06" db="EMBL/GenBank/DDBJ databases">
        <title>Genomic Encyclopedia of Type Strains, Phase IV (KMG-IV): sequencing the most valuable type-strain genomes for metagenomic binning, comparative biology and taxonomic classification.</title>
        <authorList>
            <person name="Goeker M."/>
        </authorList>
    </citation>
    <scope>NUCLEOTIDE SEQUENCE [LARGE SCALE GENOMIC DNA]</scope>
    <source>
        <strain evidence="2 3">DSM 29288</strain>
    </source>
</reference>
<accession>A0ABV2MH94</accession>
<name>A0ABV2MH94_9HYPH</name>
<proteinExistence type="predicted"/>
<feature type="region of interest" description="Disordered" evidence="1">
    <location>
        <begin position="241"/>
        <end position="266"/>
    </location>
</feature>
<protein>
    <submittedName>
        <fullName evidence="2">Uncharacterized protein</fullName>
    </submittedName>
</protein>
<gene>
    <name evidence="2" type="ORF">ABID08_002125</name>
</gene>
<dbReference type="EMBL" id="JBEPMY010000004">
    <property type="protein sequence ID" value="MET3754768.1"/>
    <property type="molecule type" value="Genomic_DNA"/>
</dbReference>
<feature type="region of interest" description="Disordered" evidence="1">
    <location>
        <begin position="1"/>
        <end position="28"/>
    </location>
</feature>
<dbReference type="Proteomes" id="UP001549077">
    <property type="component" value="Unassembled WGS sequence"/>
</dbReference>
<evidence type="ECO:0000256" key="1">
    <source>
        <dbReference type="SAM" id="MobiDB-lite"/>
    </source>
</evidence>
<feature type="region of interest" description="Disordered" evidence="1">
    <location>
        <begin position="186"/>
        <end position="219"/>
    </location>
</feature>
<comment type="caution">
    <text evidence="2">The sequence shown here is derived from an EMBL/GenBank/DDBJ whole genome shotgun (WGS) entry which is preliminary data.</text>
</comment>
<keyword evidence="3" id="KW-1185">Reference proteome</keyword>
<evidence type="ECO:0000313" key="2">
    <source>
        <dbReference type="EMBL" id="MET3754768.1"/>
    </source>
</evidence>
<feature type="region of interest" description="Disordered" evidence="1">
    <location>
        <begin position="146"/>
        <end position="169"/>
    </location>
</feature>
<sequence>MGAATGGYPRPPPRSQYAPHPPAPSPRCGAKRVCRTRLFNLNVAFGTSPLPVYGERVRVRGSLRRNQTSWHSVEDDTMDQRAELPPCQQITHLEQAAEHIRRARRILVGLLRRRQVHSVAVSCQALRASLHFARPGRFLASRLGGAREGGAAKHHRQPDPRRPLGHGRHQPVVAGHQAAADRFRHMGPDDATSLHQGCYQPMGEMDWPHTPGNGPRLNREDRFRIPALHLDLQGEIFPAHRRRHRRTWPRCAGSSAKIPPPDARAS</sequence>
<organism evidence="2 3">
    <name type="scientific">Rhizobium binae</name>
    <dbReference type="NCBI Taxonomy" id="1138190"/>
    <lineage>
        <taxon>Bacteria</taxon>
        <taxon>Pseudomonadati</taxon>
        <taxon>Pseudomonadota</taxon>
        <taxon>Alphaproteobacteria</taxon>
        <taxon>Hyphomicrobiales</taxon>
        <taxon>Rhizobiaceae</taxon>
        <taxon>Rhizobium/Agrobacterium group</taxon>
        <taxon>Rhizobium</taxon>
    </lineage>
</organism>
<evidence type="ECO:0000313" key="3">
    <source>
        <dbReference type="Proteomes" id="UP001549077"/>
    </source>
</evidence>